<gene>
    <name evidence="2" type="ORF">ODALV1_LOCUS14643</name>
</gene>
<evidence type="ECO:0000313" key="3">
    <source>
        <dbReference type="Proteomes" id="UP001642540"/>
    </source>
</evidence>
<reference evidence="2 3" key="1">
    <citation type="submission" date="2024-08" db="EMBL/GenBank/DDBJ databases">
        <authorList>
            <person name="Cucini C."/>
            <person name="Frati F."/>
        </authorList>
    </citation>
    <scope>NUCLEOTIDE SEQUENCE [LARGE SCALE GENOMIC DNA]</scope>
</reference>
<organism evidence="2 3">
    <name type="scientific">Orchesella dallaii</name>
    <dbReference type="NCBI Taxonomy" id="48710"/>
    <lineage>
        <taxon>Eukaryota</taxon>
        <taxon>Metazoa</taxon>
        <taxon>Ecdysozoa</taxon>
        <taxon>Arthropoda</taxon>
        <taxon>Hexapoda</taxon>
        <taxon>Collembola</taxon>
        <taxon>Entomobryomorpha</taxon>
        <taxon>Entomobryoidea</taxon>
        <taxon>Orchesellidae</taxon>
        <taxon>Orchesellinae</taxon>
        <taxon>Orchesella</taxon>
    </lineage>
</organism>
<evidence type="ECO:0000313" key="2">
    <source>
        <dbReference type="EMBL" id="CAL8111014.1"/>
    </source>
</evidence>
<evidence type="ECO:0000256" key="1">
    <source>
        <dbReference type="SAM" id="SignalP"/>
    </source>
</evidence>
<accession>A0ABP1QWZ4</accession>
<comment type="caution">
    <text evidence="2">The sequence shown here is derived from an EMBL/GenBank/DDBJ whole genome shotgun (WGS) entry which is preliminary data.</text>
</comment>
<sequence length="307" mass="34379">MRFILLLLLLSMGKRCTGLLTAMRLSNRANQLLERFENSVRDSMRYPSLSSTHPNMTEDGRNNLTAPVPQFPCGYCSMFLKTICNWGFLSSGAPNVDLLLTDDIVESVFKNDENSPPLPVGDDSPYGIVLLFSSSLLPLKQFTMPKINGKYREIPLTEFFKRIIRTHSQDIVVYARKAPVERRDIFEHPTSFQRDTESPGQQNPCRGAFIFTEDIIDEVAPLVPPGPEEMEVTACTPSETNVPQARFTEINQNLLAATVATAMEQAKDTCMVEQGGATDFVQEEGMEAMNREIRKRSTGTPSTPLYL</sequence>
<proteinExistence type="predicted"/>
<protein>
    <submittedName>
        <fullName evidence="2">Uncharacterized protein</fullName>
    </submittedName>
</protein>
<dbReference type="EMBL" id="CAXLJM020000046">
    <property type="protein sequence ID" value="CAL8111014.1"/>
    <property type="molecule type" value="Genomic_DNA"/>
</dbReference>
<keyword evidence="3" id="KW-1185">Reference proteome</keyword>
<feature type="signal peptide" evidence="1">
    <location>
        <begin position="1"/>
        <end position="18"/>
    </location>
</feature>
<dbReference type="Proteomes" id="UP001642540">
    <property type="component" value="Unassembled WGS sequence"/>
</dbReference>
<name>A0ABP1QWZ4_9HEXA</name>
<keyword evidence="1" id="KW-0732">Signal</keyword>
<feature type="chain" id="PRO_5046413360" evidence="1">
    <location>
        <begin position="19"/>
        <end position="307"/>
    </location>
</feature>